<name>Q3UFC7_MOUSE</name>
<dbReference type="EMBL" id="AK148655">
    <property type="protein sequence ID" value="BAE28634.1"/>
    <property type="molecule type" value="mRNA"/>
</dbReference>
<evidence type="ECO:0000313" key="2">
    <source>
        <dbReference type="MGI" id="MGI:1890618"/>
    </source>
</evidence>
<proteinExistence type="evidence at transcript level"/>
<reference evidence="1" key="2">
    <citation type="journal article" date="2000" name="Genome Res.">
        <title>Normalization and subtraction of cap-trapper-selected cDNAs to prepare full-length cDNA libraries for rapid discovery of new genes.</title>
        <authorList>
            <person name="Carninci P."/>
            <person name="Shibata Y."/>
            <person name="Hayatsu N."/>
            <person name="Sugahara Y."/>
            <person name="Shibata K."/>
            <person name="Itoh M."/>
            <person name="Konno H."/>
            <person name="Okazaki Y."/>
            <person name="Muramatsu M."/>
            <person name="Hayashizaki Y."/>
        </authorList>
    </citation>
    <scope>NUCLEOTIDE SEQUENCE</scope>
    <source>
        <strain evidence="1">C57BL/6J</strain>
        <tissue evidence="1">Sympathetic ganglion</tissue>
    </source>
</reference>
<evidence type="ECO:0000313" key="1">
    <source>
        <dbReference type="EMBL" id="BAE28634.1"/>
    </source>
</evidence>
<reference evidence="1" key="3">
    <citation type="journal article" date="2000" name="Genome Res.">
        <title>RIKEN integrated sequence analysis (RISA) system--384-format sequencing pipeline with 384 multicapillary sequencer.</title>
        <authorList>
            <person name="Shibata K."/>
            <person name="Itoh M."/>
            <person name="Aizawa K."/>
            <person name="Nagaoka S."/>
            <person name="Sasaki N."/>
            <person name="Carninci P."/>
            <person name="Konno H."/>
            <person name="Akiyama J."/>
            <person name="Nishi K."/>
            <person name="Kitsunai T."/>
            <person name="Tashiro H."/>
            <person name="Itoh M."/>
            <person name="Sumi N."/>
            <person name="Ishii Y."/>
            <person name="Nakamura S."/>
            <person name="Hazama M."/>
            <person name="Nishine T."/>
            <person name="Harada A."/>
            <person name="Yamamoto R."/>
            <person name="Matsumoto H."/>
            <person name="Sakaguchi S."/>
            <person name="Ikegami T."/>
            <person name="Kashiwagi K."/>
            <person name="Fujiwake S."/>
            <person name="Inoue K."/>
            <person name="Togawa Y."/>
            <person name="Izawa M."/>
            <person name="Ohara E."/>
            <person name="Watahiki M."/>
            <person name="Yoneda Y."/>
            <person name="Ishikawa T."/>
            <person name="Ozawa K."/>
            <person name="Tanaka T."/>
            <person name="Matsuura S."/>
            <person name="Kawai J."/>
            <person name="Okazaki Y."/>
            <person name="Muramatsu M."/>
            <person name="Inoue Y."/>
            <person name="Kira A."/>
            <person name="Hayashizaki Y."/>
        </authorList>
    </citation>
    <scope>NUCLEOTIDE SEQUENCE</scope>
    <source>
        <strain evidence="1">C57BL/6J</strain>
        <tissue evidence="1">Sympathetic ganglion</tissue>
    </source>
</reference>
<dbReference type="OrthoDB" id="8895262at2759"/>
<reference evidence="1" key="5">
    <citation type="journal article" date="2002" name="Nature">
        <title>Analysis of the mouse transcriptome based on functional annotation of 60,770 full-length cDNAs.</title>
        <authorList>
            <consortium name="The FANTOM Consortium and the RIKEN Genome Exploration Research Group Phase I and II Team"/>
        </authorList>
    </citation>
    <scope>NUCLEOTIDE SEQUENCE</scope>
    <source>
        <strain evidence="1">C57BL/6J</strain>
        <tissue evidence="1">Sympathetic ganglion</tissue>
    </source>
</reference>
<reference evidence="1" key="7">
    <citation type="journal article" date="2005" name="Science">
        <title>The Transcriptional Landscape of the Mammalian Genome.</title>
        <authorList>
            <consortium name="The FANTOM Consortium"/>
            <consortium name="Riken Genome Exploration Research Group and Genome Science Group (Genome Network Project Core Group)"/>
        </authorList>
    </citation>
    <scope>NUCLEOTIDE SEQUENCE</scope>
    <source>
        <strain evidence="1">C57BL/6J</strain>
        <tissue evidence="1">Sympathetic ganglion</tissue>
    </source>
</reference>
<sequence length="106" mass="11820">MVGSVVKARELHVFKSKRPRDGDHAGCTVPRLQLQRRLQMGPVYAEPQPSEGTEEVIAVRWLPLLVLLRAFLCLFPRLVTNSWDISHASASPLFGTLKCMPLILAS</sequence>
<dbReference type="AGR" id="MGI:1890618"/>
<reference evidence="1" key="4">
    <citation type="journal article" date="2001" name="Nature">
        <title>Functional annotation of a full-length mouse cDNA collection.</title>
        <authorList>
            <consortium name="The RIKEN Genome Exploration Research Group Phase II Team and the FANTOM Consortium"/>
        </authorList>
    </citation>
    <scope>NUCLEOTIDE SEQUENCE</scope>
    <source>
        <strain evidence="1">C57BL/6J</strain>
        <tissue evidence="1">Sympathetic ganglion</tissue>
    </source>
</reference>
<protein>
    <submittedName>
        <fullName evidence="1">Uncharacterized protein</fullName>
    </submittedName>
</protein>
<dbReference type="AlphaFoldDB" id="Q3UFC7"/>
<reference evidence="1" key="1">
    <citation type="journal article" date="1999" name="Methods Enzymol.">
        <title>High-efficiency full-length cDNA cloning.</title>
        <authorList>
            <person name="Carninci P."/>
            <person name="Hayashizaki Y."/>
        </authorList>
    </citation>
    <scope>NUCLEOTIDE SEQUENCE</scope>
    <source>
        <strain evidence="1">C57BL/6J</strain>
        <tissue evidence="1">Sympathetic ganglion</tissue>
    </source>
</reference>
<reference evidence="1" key="8">
    <citation type="journal article" date="2005" name="Science">
        <title>Antisense Transcription in the Mammalian Transcriptome.</title>
        <authorList>
            <consortium name="RIKEN Genome Exploration Research Group and Genome Science Group (Genome Network Project Core Group) and the FANTOM Consortium"/>
        </authorList>
    </citation>
    <scope>NUCLEOTIDE SEQUENCE</scope>
    <source>
        <strain evidence="1">C57BL/6J</strain>
        <tissue evidence="1">Sympathetic ganglion</tissue>
    </source>
</reference>
<organism evidence="1">
    <name type="scientific">Mus musculus</name>
    <name type="common">Mouse</name>
    <dbReference type="NCBI Taxonomy" id="10090"/>
    <lineage>
        <taxon>Eukaryota</taxon>
        <taxon>Metazoa</taxon>
        <taxon>Chordata</taxon>
        <taxon>Craniata</taxon>
        <taxon>Vertebrata</taxon>
        <taxon>Euteleostomi</taxon>
        <taxon>Mammalia</taxon>
        <taxon>Eutheria</taxon>
        <taxon>Euarchontoglires</taxon>
        <taxon>Glires</taxon>
        <taxon>Rodentia</taxon>
        <taxon>Myomorpha</taxon>
        <taxon>Muroidea</taxon>
        <taxon>Muridae</taxon>
        <taxon>Murinae</taxon>
        <taxon>Mus</taxon>
        <taxon>Mus</taxon>
    </lineage>
</organism>
<gene>
    <name evidence="2" type="primary">Zfp319</name>
</gene>
<reference evidence="1" key="6">
    <citation type="submission" date="2004-03" db="EMBL/GenBank/DDBJ databases">
        <authorList>
            <person name="Arakawa T."/>
            <person name="Carninci P."/>
            <person name="Fukuda S."/>
            <person name="Hashizume W."/>
            <person name="Hayashida K."/>
            <person name="Hori F."/>
            <person name="Iida J."/>
            <person name="Imamura K."/>
            <person name="Imotani K."/>
            <person name="Itoh M."/>
            <person name="Kanagawa S."/>
            <person name="Kawai J."/>
            <person name="Kojima M."/>
            <person name="Konno H."/>
            <person name="Murata M."/>
            <person name="Nakamura M."/>
            <person name="Ninomiya N."/>
            <person name="Nishiyori H."/>
            <person name="Nomura K."/>
            <person name="Ohno M."/>
            <person name="Sakazume N."/>
            <person name="Sano H."/>
            <person name="Sasaki D."/>
            <person name="Shibata K."/>
            <person name="Shiraki T."/>
            <person name="Tagami M."/>
            <person name="Tagami Y."/>
            <person name="Waki K."/>
            <person name="Watahiki A."/>
            <person name="Muramatsu M."/>
            <person name="Hayashizaki Y."/>
        </authorList>
    </citation>
    <scope>NUCLEOTIDE SEQUENCE</scope>
    <source>
        <strain evidence="1">C57BL/6J</strain>
        <tissue evidence="1">Sympathetic ganglion</tissue>
    </source>
</reference>
<accession>Q3UFC7</accession>
<dbReference type="MGI" id="MGI:1890618">
    <property type="gene designation" value="Zfp319"/>
</dbReference>